<dbReference type="InterPro" id="IPR036890">
    <property type="entry name" value="HATPase_C_sf"/>
</dbReference>
<feature type="transmembrane region" description="Helical" evidence="2">
    <location>
        <begin position="154"/>
        <end position="172"/>
    </location>
</feature>
<feature type="transmembrane region" description="Helical" evidence="2">
    <location>
        <begin position="115"/>
        <end position="134"/>
    </location>
</feature>
<keyword evidence="2" id="KW-0812">Transmembrane</keyword>
<dbReference type="GO" id="GO:0005524">
    <property type="term" value="F:ATP binding"/>
    <property type="evidence" value="ECO:0007669"/>
    <property type="project" value="UniProtKB-KW"/>
</dbReference>
<sequence>MVIIDTKAYIVRMIGNLVLYYLLIFSLLPAPYSRKKKVMALLFLPVTFVAQLFTGFAEVIPVVASYFILKPKGKSDISLLNVLLLCTLVNFSASLVSSIIMYFSFSHEGVKGYSFVFFHLMLNLLLLAGFVYLYKKLRTQAFIEKYSSKTTAFFMSYLILATLLVSYGAHYFEAFDQFIIGISVFVMLQLVFVLFLFLITTVKQKDKYEQQLKEQELSHLKKYTDKLEQSQERLRKFRHDYKNLLLSLKETVDINADADFADKIQELEVYSDAYLSSTKFDYPHLKNVKNDYLKSLLIAKLYQATESSLHCRFECSQVIEVVPIPIFDCVRVLGIMLDNAIEAASESEAKELSLLIYQDAHQIEFLIENSCQPLNVPINSLLQKGFSTKAGHQGLGLHTIQEINHKHRNMFVQYHSNQLQFTAQVILMREERS</sequence>
<dbReference type="AlphaFoldDB" id="A0A430AWU9"/>
<comment type="caution">
    <text evidence="4">The sequence shown here is derived from an EMBL/GenBank/DDBJ whole genome shotgun (WGS) entry which is preliminary data.</text>
</comment>
<evidence type="ECO:0000313" key="5">
    <source>
        <dbReference type="Proteomes" id="UP000286773"/>
    </source>
</evidence>
<dbReference type="PANTHER" id="PTHR40448:SF1">
    <property type="entry name" value="TWO-COMPONENT SENSOR HISTIDINE KINASE"/>
    <property type="match status" value="1"/>
</dbReference>
<dbReference type="OrthoDB" id="1652078at2"/>
<keyword evidence="2" id="KW-0472">Membrane</keyword>
<keyword evidence="1" id="KW-0175">Coiled coil</keyword>
<accession>A0A430AWU9</accession>
<keyword evidence="2" id="KW-1133">Transmembrane helix</keyword>
<feature type="transmembrane region" description="Helical" evidence="2">
    <location>
        <begin position="9"/>
        <end position="28"/>
    </location>
</feature>
<proteinExistence type="predicted"/>
<evidence type="ECO:0000256" key="1">
    <source>
        <dbReference type="SAM" id="Coils"/>
    </source>
</evidence>
<feature type="transmembrane region" description="Helical" evidence="2">
    <location>
        <begin position="178"/>
        <end position="199"/>
    </location>
</feature>
<dbReference type="Proteomes" id="UP000286773">
    <property type="component" value="Unassembled WGS sequence"/>
</dbReference>
<keyword evidence="5" id="KW-1185">Reference proteome</keyword>
<dbReference type="InterPro" id="IPR032834">
    <property type="entry name" value="NatK-like_C"/>
</dbReference>
<dbReference type="Gene3D" id="3.30.565.10">
    <property type="entry name" value="Histidine kinase-like ATPase, C-terminal domain"/>
    <property type="match status" value="1"/>
</dbReference>
<protein>
    <submittedName>
        <fullName evidence="4">ATP-binding protein</fullName>
    </submittedName>
</protein>
<feature type="transmembrane region" description="Helical" evidence="2">
    <location>
        <begin position="48"/>
        <end position="69"/>
    </location>
</feature>
<keyword evidence="4" id="KW-0547">Nucleotide-binding</keyword>
<evidence type="ECO:0000259" key="3">
    <source>
        <dbReference type="Pfam" id="PF14501"/>
    </source>
</evidence>
<gene>
    <name evidence="4" type="ORF">CBF27_05990</name>
</gene>
<evidence type="ECO:0000313" key="4">
    <source>
        <dbReference type="EMBL" id="RSU12523.1"/>
    </source>
</evidence>
<dbReference type="RefSeq" id="WP_126813401.1">
    <property type="nucleotide sequence ID" value="NZ_NGKC01000005.1"/>
</dbReference>
<feature type="coiled-coil region" evidence="1">
    <location>
        <begin position="213"/>
        <end position="247"/>
    </location>
</feature>
<dbReference type="PANTHER" id="PTHR40448">
    <property type="entry name" value="TWO-COMPONENT SENSOR HISTIDINE KINASE"/>
    <property type="match status" value="1"/>
</dbReference>
<evidence type="ECO:0000256" key="2">
    <source>
        <dbReference type="SAM" id="Phobius"/>
    </source>
</evidence>
<dbReference type="GO" id="GO:0042802">
    <property type="term" value="F:identical protein binding"/>
    <property type="evidence" value="ECO:0007669"/>
    <property type="project" value="TreeGrafter"/>
</dbReference>
<dbReference type="Pfam" id="PF14501">
    <property type="entry name" value="HATPase_c_5"/>
    <property type="match status" value="1"/>
</dbReference>
<dbReference type="SUPFAM" id="SSF55874">
    <property type="entry name" value="ATPase domain of HSP90 chaperone/DNA topoisomerase II/histidine kinase"/>
    <property type="match status" value="1"/>
</dbReference>
<feature type="domain" description="Sensor histidine kinase NatK-like C-terminal" evidence="3">
    <location>
        <begin position="326"/>
        <end position="427"/>
    </location>
</feature>
<dbReference type="EMBL" id="NGKC01000005">
    <property type="protein sequence ID" value="RSU12523.1"/>
    <property type="molecule type" value="Genomic_DNA"/>
</dbReference>
<reference evidence="4 5" key="1">
    <citation type="submission" date="2017-05" db="EMBL/GenBank/DDBJ databases">
        <title>Vagococcus spp. assemblies.</title>
        <authorList>
            <person name="Gulvik C.A."/>
        </authorList>
    </citation>
    <scope>NUCLEOTIDE SEQUENCE [LARGE SCALE GENOMIC DNA]</scope>
    <source>
        <strain evidence="4 5">LMG 24798</strain>
    </source>
</reference>
<name>A0A430AWU9_9ENTE</name>
<organism evidence="4 5">
    <name type="scientific">Vagococcus acidifermentans</name>
    <dbReference type="NCBI Taxonomy" id="564710"/>
    <lineage>
        <taxon>Bacteria</taxon>
        <taxon>Bacillati</taxon>
        <taxon>Bacillota</taxon>
        <taxon>Bacilli</taxon>
        <taxon>Lactobacillales</taxon>
        <taxon>Enterococcaceae</taxon>
        <taxon>Vagococcus</taxon>
    </lineage>
</organism>
<feature type="transmembrane region" description="Helical" evidence="2">
    <location>
        <begin position="81"/>
        <end position="103"/>
    </location>
</feature>
<keyword evidence="4" id="KW-0067">ATP-binding</keyword>